<dbReference type="GO" id="GO:0003677">
    <property type="term" value="F:DNA binding"/>
    <property type="evidence" value="ECO:0007669"/>
    <property type="project" value="UniProtKB-KW"/>
</dbReference>
<protein>
    <recommendedName>
        <fullName evidence="4">Nucleoid-associated protein</fullName>
    </recommendedName>
</protein>
<dbReference type="PANTHER" id="PTHR33449">
    <property type="entry name" value="NUCLEOID-ASSOCIATED PROTEIN YBAB"/>
    <property type="match status" value="1"/>
</dbReference>
<dbReference type="NCBIfam" id="TIGR00103">
    <property type="entry name" value="DNA_YbaB_EbfC"/>
    <property type="match status" value="1"/>
</dbReference>
<reference evidence="3" key="1">
    <citation type="submission" date="2018-05" db="EMBL/GenBank/DDBJ databases">
        <authorList>
            <person name="Lanie J.A."/>
            <person name="Ng W.-L."/>
            <person name="Kazmierczak K.M."/>
            <person name="Andrzejewski T.M."/>
            <person name="Davidsen T.M."/>
            <person name="Wayne K.J."/>
            <person name="Tettelin H."/>
            <person name="Glass J.I."/>
            <person name="Rusch D."/>
            <person name="Podicherti R."/>
            <person name="Tsui H.-C.T."/>
            <person name="Winkler M.E."/>
        </authorList>
    </citation>
    <scope>NUCLEOTIDE SEQUENCE</scope>
</reference>
<proteinExistence type="inferred from homology"/>
<keyword evidence="1" id="KW-0238">DNA-binding</keyword>
<accession>A0A382W8H3</accession>
<dbReference type="InterPro" id="IPR036894">
    <property type="entry name" value="YbaB-like_sf"/>
</dbReference>
<dbReference type="PIRSF" id="PIRSF004555">
    <property type="entry name" value="UCP004555"/>
    <property type="match status" value="1"/>
</dbReference>
<dbReference type="InterPro" id="IPR004401">
    <property type="entry name" value="YbaB/EbfC"/>
</dbReference>
<dbReference type="Gene3D" id="3.30.1310.10">
    <property type="entry name" value="Nucleoid-associated protein YbaB-like domain"/>
    <property type="match status" value="1"/>
</dbReference>
<gene>
    <name evidence="3" type="ORF">METZ01_LOCUS407971</name>
</gene>
<feature type="coiled-coil region" evidence="2">
    <location>
        <begin position="7"/>
        <end position="34"/>
    </location>
</feature>
<organism evidence="3">
    <name type="scientific">marine metagenome</name>
    <dbReference type="NCBI Taxonomy" id="408172"/>
    <lineage>
        <taxon>unclassified sequences</taxon>
        <taxon>metagenomes</taxon>
        <taxon>ecological metagenomes</taxon>
    </lineage>
</organism>
<evidence type="ECO:0000256" key="1">
    <source>
        <dbReference type="ARBA" id="ARBA00023125"/>
    </source>
</evidence>
<evidence type="ECO:0000256" key="2">
    <source>
        <dbReference type="SAM" id="Coils"/>
    </source>
</evidence>
<dbReference type="Pfam" id="PF02575">
    <property type="entry name" value="YbaB_DNA_bd"/>
    <property type="match status" value="1"/>
</dbReference>
<dbReference type="EMBL" id="UINC01157885">
    <property type="protein sequence ID" value="SVD55117.1"/>
    <property type="molecule type" value="Genomic_DNA"/>
</dbReference>
<dbReference type="SUPFAM" id="SSF82607">
    <property type="entry name" value="YbaB-like"/>
    <property type="match status" value="1"/>
</dbReference>
<evidence type="ECO:0008006" key="4">
    <source>
        <dbReference type="Google" id="ProtNLM"/>
    </source>
</evidence>
<dbReference type="AlphaFoldDB" id="A0A382W8H3"/>
<name>A0A382W8H3_9ZZZZ</name>
<dbReference type="HAMAP" id="MF_00274">
    <property type="entry name" value="DNA_YbaB_EbfC"/>
    <property type="match status" value="1"/>
</dbReference>
<sequence length="108" mass="11874">MFSKGNMAKMLKQAQEVQKQIEDVQNELDELHIYGEAGGGMVKATVNGKMEVLDLTLKDEILEEDKDMIEDLIISAVNNAMKKAQEESQNRMNSVAGGMLGGMKIPGM</sequence>
<dbReference type="PANTHER" id="PTHR33449:SF1">
    <property type="entry name" value="NUCLEOID-ASSOCIATED PROTEIN YBAB"/>
    <property type="match status" value="1"/>
</dbReference>
<dbReference type="GO" id="GO:0005829">
    <property type="term" value="C:cytosol"/>
    <property type="evidence" value="ECO:0007669"/>
    <property type="project" value="TreeGrafter"/>
</dbReference>
<keyword evidence="2" id="KW-0175">Coiled coil</keyword>
<evidence type="ECO:0000313" key="3">
    <source>
        <dbReference type="EMBL" id="SVD55117.1"/>
    </source>
</evidence>